<dbReference type="Gene3D" id="1.10.12.10">
    <property type="entry name" value="Lyase 2-enoyl-coa Hydratase, Chain A, domain 2"/>
    <property type="match status" value="1"/>
</dbReference>
<dbReference type="CDD" id="cd06558">
    <property type="entry name" value="crotonase-like"/>
    <property type="match status" value="1"/>
</dbReference>
<dbReference type="EC" id="4.2.1.17" evidence="3"/>
<name>A0A160VDR6_9ZZZZ</name>
<dbReference type="PROSITE" id="PS00166">
    <property type="entry name" value="ENOYL_COA_HYDRATASE"/>
    <property type="match status" value="1"/>
</dbReference>
<keyword evidence="2 3" id="KW-0456">Lyase</keyword>
<dbReference type="InterPro" id="IPR001753">
    <property type="entry name" value="Enoyl-CoA_hydra/iso"/>
</dbReference>
<dbReference type="FunFam" id="1.10.12.10:FF:000001">
    <property type="entry name" value="Probable enoyl-CoA hydratase, mitochondrial"/>
    <property type="match status" value="1"/>
</dbReference>
<dbReference type="FunFam" id="3.90.226.10:FF:000009">
    <property type="entry name" value="Carnitinyl-CoA dehydratase"/>
    <property type="match status" value="1"/>
</dbReference>
<dbReference type="GO" id="GO:0004300">
    <property type="term" value="F:enoyl-CoA hydratase activity"/>
    <property type="evidence" value="ECO:0007669"/>
    <property type="project" value="UniProtKB-EC"/>
</dbReference>
<protein>
    <submittedName>
        <fullName evidence="3">Enoyl-CoA hydratase</fullName>
        <ecNumber evidence="3">4.2.1.17</ecNumber>
    </submittedName>
</protein>
<dbReference type="InterPro" id="IPR014748">
    <property type="entry name" value="Enoyl-CoA_hydra_C"/>
</dbReference>
<reference evidence="3" key="1">
    <citation type="submission" date="2015-10" db="EMBL/GenBank/DDBJ databases">
        <authorList>
            <person name="Gilbert D.G."/>
        </authorList>
    </citation>
    <scope>NUCLEOTIDE SEQUENCE</scope>
</reference>
<dbReference type="InterPro" id="IPR029045">
    <property type="entry name" value="ClpP/crotonase-like_dom_sf"/>
</dbReference>
<organism evidence="3">
    <name type="scientific">hydrothermal vent metagenome</name>
    <dbReference type="NCBI Taxonomy" id="652676"/>
    <lineage>
        <taxon>unclassified sequences</taxon>
        <taxon>metagenomes</taxon>
        <taxon>ecological metagenomes</taxon>
    </lineage>
</organism>
<evidence type="ECO:0000256" key="1">
    <source>
        <dbReference type="ARBA" id="ARBA00005254"/>
    </source>
</evidence>
<evidence type="ECO:0000256" key="2">
    <source>
        <dbReference type="ARBA" id="ARBA00023239"/>
    </source>
</evidence>
<dbReference type="GO" id="GO:0006635">
    <property type="term" value="P:fatty acid beta-oxidation"/>
    <property type="evidence" value="ECO:0007669"/>
    <property type="project" value="TreeGrafter"/>
</dbReference>
<gene>
    <name evidence="3" type="ORF">MGWOODY_Mmi2404</name>
</gene>
<sequence>MNNEVVAHLDATVQSCIEDEQVGVIILTGAGEKAFVAGADIKKMQSMGPEAALEFGKAGQQMTLTIENSPKPVIAAVNGFALGGGCEISLACHIRVASETATFGQPEVLLGILPGWGGTQRLPRLVGSGLANEIITTGRMVSAVEAKSMGLVNHVVPPDELIDKCMEIANQILNNGPNAIAKSLSCIQKRMGMSMEDGLQIEVENFSKLFATEEAKEGLSAFVEKRKPNFRN</sequence>
<dbReference type="EMBL" id="FAXC01000098">
    <property type="protein sequence ID" value="CUV08650.1"/>
    <property type="molecule type" value="Genomic_DNA"/>
</dbReference>
<dbReference type="PANTHER" id="PTHR11941">
    <property type="entry name" value="ENOYL-COA HYDRATASE-RELATED"/>
    <property type="match status" value="1"/>
</dbReference>
<evidence type="ECO:0000313" key="3">
    <source>
        <dbReference type="EMBL" id="CUV08650.1"/>
    </source>
</evidence>
<proteinExistence type="inferred from homology"/>
<dbReference type="PANTHER" id="PTHR11941:SF54">
    <property type="entry name" value="ENOYL-COA HYDRATASE, MITOCHONDRIAL"/>
    <property type="match status" value="1"/>
</dbReference>
<dbReference type="SUPFAM" id="SSF52096">
    <property type="entry name" value="ClpP/crotonase"/>
    <property type="match status" value="1"/>
</dbReference>
<accession>A0A160VDR6</accession>
<dbReference type="InterPro" id="IPR018376">
    <property type="entry name" value="Enoyl-CoA_hyd/isom_CS"/>
</dbReference>
<dbReference type="AlphaFoldDB" id="A0A160VDR6"/>
<dbReference type="Gene3D" id="3.90.226.10">
    <property type="entry name" value="2-enoyl-CoA Hydratase, Chain A, domain 1"/>
    <property type="match status" value="1"/>
</dbReference>
<dbReference type="Pfam" id="PF00378">
    <property type="entry name" value="ECH_1"/>
    <property type="match status" value="1"/>
</dbReference>
<comment type="similarity">
    <text evidence="1">Belongs to the enoyl-CoA hydratase/isomerase family.</text>
</comment>